<dbReference type="InterPro" id="IPR058548">
    <property type="entry name" value="MlaB-like_STAS"/>
</dbReference>
<evidence type="ECO:0000313" key="4">
    <source>
        <dbReference type="EMBL" id="OEJ29854.1"/>
    </source>
</evidence>
<name>A0A1E5PKI2_9ACTN</name>
<feature type="domain" description="STAS" evidence="3">
    <location>
        <begin position="24"/>
        <end position="116"/>
    </location>
</feature>
<evidence type="ECO:0000256" key="2">
    <source>
        <dbReference type="RuleBase" id="RU003749"/>
    </source>
</evidence>
<reference evidence="4 5" key="1">
    <citation type="submission" date="2016-08" db="EMBL/GenBank/DDBJ databases">
        <title>Complete genome sequence of Streptomyces agglomeratus strain 6-3-2, a novel anti-MRSA actinomycete isolated from Wuli of Tebit, China.</title>
        <authorList>
            <person name="Chen X."/>
        </authorList>
    </citation>
    <scope>NUCLEOTIDE SEQUENCE [LARGE SCALE GENOMIC DNA]</scope>
    <source>
        <strain evidence="4 5">6-3-2</strain>
    </source>
</reference>
<evidence type="ECO:0000259" key="3">
    <source>
        <dbReference type="PROSITE" id="PS50801"/>
    </source>
</evidence>
<dbReference type="InterPro" id="IPR036513">
    <property type="entry name" value="STAS_dom_sf"/>
</dbReference>
<dbReference type="EMBL" id="MEHJ01000001">
    <property type="protein sequence ID" value="OEJ29854.1"/>
    <property type="molecule type" value="Genomic_DNA"/>
</dbReference>
<dbReference type="Pfam" id="PF13466">
    <property type="entry name" value="STAS_2"/>
    <property type="match status" value="1"/>
</dbReference>
<dbReference type="SUPFAM" id="SSF52091">
    <property type="entry name" value="SpoIIaa-like"/>
    <property type="match status" value="1"/>
</dbReference>
<dbReference type="CDD" id="cd07043">
    <property type="entry name" value="STAS_anti-anti-sigma_factors"/>
    <property type="match status" value="1"/>
</dbReference>
<dbReference type="InterPro" id="IPR002645">
    <property type="entry name" value="STAS_dom"/>
</dbReference>
<evidence type="ECO:0000313" key="5">
    <source>
        <dbReference type="Proteomes" id="UP000095759"/>
    </source>
</evidence>
<dbReference type="NCBIfam" id="TIGR00377">
    <property type="entry name" value="ant_ant_sig"/>
    <property type="match status" value="1"/>
</dbReference>
<comment type="caution">
    <text evidence="4">The sequence shown here is derived from an EMBL/GenBank/DDBJ whole genome shotgun (WGS) entry which is preliminary data.</text>
</comment>
<accession>A0A1E5PKI2</accession>
<dbReference type="PROSITE" id="PS50801">
    <property type="entry name" value="STAS"/>
    <property type="match status" value="1"/>
</dbReference>
<organism evidence="4 5">
    <name type="scientific">Streptomyces agglomeratus</name>
    <dbReference type="NCBI Taxonomy" id="285458"/>
    <lineage>
        <taxon>Bacteria</taxon>
        <taxon>Bacillati</taxon>
        <taxon>Actinomycetota</taxon>
        <taxon>Actinomycetes</taxon>
        <taxon>Kitasatosporales</taxon>
        <taxon>Streptomycetaceae</taxon>
        <taxon>Streptomyces</taxon>
    </lineage>
</organism>
<dbReference type="PANTHER" id="PTHR33495">
    <property type="entry name" value="ANTI-SIGMA FACTOR ANTAGONIST TM_1081-RELATED-RELATED"/>
    <property type="match status" value="1"/>
</dbReference>
<evidence type="ECO:0000256" key="1">
    <source>
        <dbReference type="ARBA" id="ARBA00009013"/>
    </source>
</evidence>
<dbReference type="InterPro" id="IPR003658">
    <property type="entry name" value="Anti-sigma_ant"/>
</dbReference>
<proteinExistence type="inferred from homology"/>
<dbReference type="Proteomes" id="UP000095759">
    <property type="component" value="Unassembled WGS sequence"/>
</dbReference>
<dbReference type="GO" id="GO:0043856">
    <property type="term" value="F:anti-sigma factor antagonist activity"/>
    <property type="evidence" value="ECO:0007669"/>
    <property type="project" value="InterPro"/>
</dbReference>
<dbReference type="STRING" id="285458.BGM19_04745"/>
<protein>
    <recommendedName>
        <fullName evidence="2">Anti-sigma factor antagonist</fullName>
    </recommendedName>
</protein>
<keyword evidence="5" id="KW-1185">Reference proteome</keyword>
<sequence>MDGGAVNDTFQLGVRATGPDTCRITLAGDLDVATAPELREAVHAAAAGHRQVVVDCGGLTFCDCSGLNAMLGAARTARAGGSDLLLCAVPRSLARLLQLSHTTSAFTIETERADAR</sequence>
<dbReference type="PANTHER" id="PTHR33495:SF2">
    <property type="entry name" value="ANTI-SIGMA FACTOR ANTAGONIST TM_1081-RELATED"/>
    <property type="match status" value="1"/>
</dbReference>
<dbReference type="Gene3D" id="3.30.750.24">
    <property type="entry name" value="STAS domain"/>
    <property type="match status" value="1"/>
</dbReference>
<dbReference type="AlphaFoldDB" id="A0A1E5PKI2"/>
<gene>
    <name evidence="4" type="ORF">AS594_32005</name>
</gene>
<comment type="similarity">
    <text evidence="1 2">Belongs to the anti-sigma-factor antagonist family.</text>
</comment>